<keyword evidence="2" id="KW-1185">Reference proteome</keyword>
<dbReference type="Proteomes" id="UP000188268">
    <property type="component" value="Unassembled WGS sequence"/>
</dbReference>
<dbReference type="AlphaFoldDB" id="A0A1R3K338"/>
<accession>A0A1R3K338</accession>
<gene>
    <name evidence="1" type="ORF">CCACVL1_03076</name>
</gene>
<protein>
    <submittedName>
        <fullName evidence="1">Uncharacterized protein</fullName>
    </submittedName>
</protein>
<dbReference type="EMBL" id="AWWV01006406">
    <property type="protein sequence ID" value="OMP01510.1"/>
    <property type="molecule type" value="Genomic_DNA"/>
</dbReference>
<sequence>MAPKIRNSTMHPKSTDANHQTLCVQYAIYGLQPFQVSLSSSHTPAQPVSLMAVRFEWK</sequence>
<comment type="caution">
    <text evidence="1">The sequence shown here is derived from an EMBL/GenBank/DDBJ whole genome shotgun (WGS) entry which is preliminary data.</text>
</comment>
<evidence type="ECO:0000313" key="2">
    <source>
        <dbReference type="Proteomes" id="UP000188268"/>
    </source>
</evidence>
<reference evidence="1 2" key="1">
    <citation type="submission" date="2013-09" db="EMBL/GenBank/DDBJ databases">
        <title>Corchorus capsularis genome sequencing.</title>
        <authorList>
            <person name="Alam M."/>
            <person name="Haque M.S."/>
            <person name="Islam M.S."/>
            <person name="Emdad E.M."/>
            <person name="Islam M.M."/>
            <person name="Ahmed B."/>
            <person name="Halim A."/>
            <person name="Hossen Q.M.M."/>
            <person name="Hossain M.Z."/>
            <person name="Ahmed R."/>
            <person name="Khan M.M."/>
            <person name="Islam R."/>
            <person name="Rashid M.M."/>
            <person name="Khan S.A."/>
            <person name="Rahman M.S."/>
            <person name="Alam M."/>
        </authorList>
    </citation>
    <scope>NUCLEOTIDE SEQUENCE [LARGE SCALE GENOMIC DNA]</scope>
    <source>
        <strain evidence="2">cv. CVL-1</strain>
        <tissue evidence="1">Whole seedling</tissue>
    </source>
</reference>
<name>A0A1R3K338_COCAP</name>
<evidence type="ECO:0000313" key="1">
    <source>
        <dbReference type="EMBL" id="OMP01510.1"/>
    </source>
</evidence>
<organism evidence="1 2">
    <name type="scientific">Corchorus capsularis</name>
    <name type="common">Jute</name>
    <dbReference type="NCBI Taxonomy" id="210143"/>
    <lineage>
        <taxon>Eukaryota</taxon>
        <taxon>Viridiplantae</taxon>
        <taxon>Streptophyta</taxon>
        <taxon>Embryophyta</taxon>
        <taxon>Tracheophyta</taxon>
        <taxon>Spermatophyta</taxon>
        <taxon>Magnoliopsida</taxon>
        <taxon>eudicotyledons</taxon>
        <taxon>Gunneridae</taxon>
        <taxon>Pentapetalae</taxon>
        <taxon>rosids</taxon>
        <taxon>malvids</taxon>
        <taxon>Malvales</taxon>
        <taxon>Malvaceae</taxon>
        <taxon>Grewioideae</taxon>
        <taxon>Apeibeae</taxon>
        <taxon>Corchorus</taxon>
    </lineage>
</organism>
<proteinExistence type="predicted"/>
<dbReference type="Gramene" id="OMP01510">
    <property type="protein sequence ID" value="OMP01510"/>
    <property type="gene ID" value="CCACVL1_03076"/>
</dbReference>
<feature type="non-terminal residue" evidence="1">
    <location>
        <position position="58"/>
    </location>
</feature>